<reference evidence="2" key="1">
    <citation type="submission" date="2018-02" db="EMBL/GenBank/DDBJ databases">
        <title>Rhizophora mucronata_Transcriptome.</title>
        <authorList>
            <person name="Meera S.P."/>
            <person name="Sreeshan A."/>
            <person name="Augustine A."/>
        </authorList>
    </citation>
    <scope>NUCLEOTIDE SEQUENCE</scope>
    <source>
        <tissue evidence="2">Leaf</tissue>
    </source>
</reference>
<dbReference type="AlphaFoldDB" id="A0A2P2NZJ9"/>
<evidence type="ECO:0000256" key="1">
    <source>
        <dbReference type="SAM" id="Phobius"/>
    </source>
</evidence>
<dbReference type="EMBL" id="GGEC01067410">
    <property type="protein sequence ID" value="MBX47894.1"/>
    <property type="molecule type" value="Transcribed_RNA"/>
</dbReference>
<protein>
    <submittedName>
        <fullName evidence="2">Uncharacterized protein</fullName>
    </submittedName>
</protein>
<name>A0A2P2NZJ9_RHIMU</name>
<keyword evidence="1" id="KW-0812">Transmembrane</keyword>
<sequence>MTCQAQSHQVWATAKVFRYWPWQTTSSREHCRRHLDSFQNCTRLPFTTTLSKAPFLHLFSFSETSKLSIFLTIGLLEVFFLFWVQIL</sequence>
<accession>A0A2P2NZJ9</accession>
<keyword evidence="1" id="KW-0472">Membrane</keyword>
<keyword evidence="1" id="KW-1133">Transmembrane helix</keyword>
<organism evidence="2">
    <name type="scientific">Rhizophora mucronata</name>
    <name type="common">Asiatic mangrove</name>
    <dbReference type="NCBI Taxonomy" id="61149"/>
    <lineage>
        <taxon>Eukaryota</taxon>
        <taxon>Viridiplantae</taxon>
        <taxon>Streptophyta</taxon>
        <taxon>Embryophyta</taxon>
        <taxon>Tracheophyta</taxon>
        <taxon>Spermatophyta</taxon>
        <taxon>Magnoliopsida</taxon>
        <taxon>eudicotyledons</taxon>
        <taxon>Gunneridae</taxon>
        <taxon>Pentapetalae</taxon>
        <taxon>rosids</taxon>
        <taxon>fabids</taxon>
        <taxon>Malpighiales</taxon>
        <taxon>Rhizophoraceae</taxon>
        <taxon>Rhizophora</taxon>
    </lineage>
</organism>
<proteinExistence type="predicted"/>
<evidence type="ECO:0000313" key="2">
    <source>
        <dbReference type="EMBL" id="MBX47894.1"/>
    </source>
</evidence>
<feature type="transmembrane region" description="Helical" evidence="1">
    <location>
        <begin position="67"/>
        <end position="86"/>
    </location>
</feature>